<dbReference type="Proteomes" id="UP000032414">
    <property type="component" value="Chromosome I"/>
</dbReference>
<evidence type="ECO:0000313" key="2">
    <source>
        <dbReference type="EMBL" id="SCX82085.1"/>
    </source>
</evidence>
<evidence type="ECO:0000313" key="1">
    <source>
        <dbReference type="EMBL" id="CEG60575.1"/>
    </source>
</evidence>
<dbReference type="EMBL" id="FMVN01000001">
    <property type="protein sequence ID" value="SCX82085.1"/>
    <property type="molecule type" value="Genomic_DNA"/>
</dbReference>
<protein>
    <submittedName>
        <fullName evidence="1">Uncharacterized protein</fullName>
    </submittedName>
</protein>
<reference evidence="2 4" key="3">
    <citation type="submission" date="2016-10" db="EMBL/GenBank/DDBJ databases">
        <authorList>
            <person name="Varghese N."/>
            <person name="Submissions S."/>
        </authorList>
    </citation>
    <scope>NUCLEOTIDE SEQUENCE [LARGE SCALE GENOMIC DNA]</scope>
    <source>
        <strain evidence="2 4">ATCC 33218</strain>
    </source>
</reference>
<evidence type="ECO:0000313" key="4">
    <source>
        <dbReference type="Proteomes" id="UP000182998"/>
    </source>
</evidence>
<reference evidence="1" key="1">
    <citation type="submission" date="2014-09" db="EMBL/GenBank/DDBJ databases">
        <authorList>
            <person name="GOMEZ-VALERO Laura"/>
        </authorList>
    </citation>
    <scope>NUCLEOTIDE SEQUENCE</scope>
    <source>
        <strain evidence="1">ATCC33218</strain>
    </source>
</reference>
<dbReference type="RefSeq" id="WP_045098968.1">
    <property type="nucleotide sequence ID" value="NZ_CP020614.1"/>
</dbReference>
<reference evidence="3" key="2">
    <citation type="submission" date="2014-09" db="EMBL/GenBank/DDBJ databases">
        <authorList>
            <person name="Gomez-Valero L."/>
        </authorList>
    </citation>
    <scope>NUCLEOTIDE SEQUENCE [LARGE SCALE GENOMIC DNA]</scope>
    <source>
        <strain evidence="3">ATCC33218</strain>
    </source>
</reference>
<dbReference type="EMBL" id="LN614830">
    <property type="protein sequence ID" value="CEG60575.1"/>
    <property type="molecule type" value="Genomic_DNA"/>
</dbReference>
<evidence type="ECO:0000313" key="3">
    <source>
        <dbReference type="Proteomes" id="UP000032414"/>
    </source>
</evidence>
<gene>
    <name evidence="1" type="ORF">LMI_1265</name>
    <name evidence="2" type="ORF">SAMN02982997_00157</name>
</gene>
<dbReference type="AlphaFoldDB" id="A0A098GF31"/>
<dbReference type="HOGENOM" id="CLU_438649_0_0_6"/>
<dbReference type="KEGG" id="tmc:LMI_1265"/>
<dbReference type="Proteomes" id="UP000182998">
    <property type="component" value="Unassembled WGS sequence"/>
</dbReference>
<keyword evidence="4" id="KW-1185">Reference proteome</keyword>
<proteinExistence type="predicted"/>
<sequence>MWRRGLLSARQQGSRILPRILPEIPEGLRDATEIVVTGRPSARHYSSIAGYRPTLILGRRRLTGTIRTGVRTLITAAHEDDKVITRVKPTEPAAQAMVVNHTALNKRKELEATGFLIIPEQQKPKILSTTNPHLDRHLREQRKLTRVERSEREEVIAATDRIVGGVTIDSFGPYFGGNPTHVFLPRTLEEAIYPDATKFTTQTIDDYRLVREETEKHGPRISGHKDLLLVVDAAGQYRTAPLESRAFVNSTVHRGMQKGPDGLYHPTTCYTPGSALVNHAKSSVAERHDGSTLQTISIATNASADVLCHWLLRSANQVLGVDRENLPGLKKMYSKQGVIESLIVHQGLGQRLTHLGLLATGTPFDMTTLTIHRDKEGNPLNVMVHKRTKPWPANESLIEIKGPDGKRQCVIYDSIIPKAGFWRSLTVGKLTTPIMSESIIQGSIKEGQLGEITDPELLADMQAQNEKGRYTFGELLGEDVPISMLMSAAGLNRTDPRARVTLVSETGEFDNEKIIRDFIEQDPQSMEYYFCGRAARVLAENLAEAIQDNYTLWEENASVRNLWSIVTSATPTYENLEKYGAEYATVIKEVMKDPAEIERMNECIKWAKEAHDATIVYDHRLAQ</sequence>
<organism evidence="1 3">
    <name type="scientific">Legionella micdadei</name>
    <name type="common">Tatlockia micdadei</name>
    <dbReference type="NCBI Taxonomy" id="451"/>
    <lineage>
        <taxon>Bacteria</taxon>
        <taxon>Pseudomonadati</taxon>
        <taxon>Pseudomonadota</taxon>
        <taxon>Gammaproteobacteria</taxon>
        <taxon>Legionellales</taxon>
        <taxon>Legionellaceae</taxon>
        <taxon>Legionella</taxon>
    </lineage>
</organism>
<name>A0A098GF31_LEGMI</name>
<dbReference type="OrthoDB" id="5657157at2"/>
<dbReference type="PATRIC" id="fig|451.8.peg.1726"/>
<accession>A0A098GF31</accession>